<evidence type="ECO:0000259" key="1">
    <source>
        <dbReference type="Pfam" id="PF01078"/>
    </source>
</evidence>
<name>W0ECL1_9FIRM</name>
<dbReference type="Proteomes" id="UP000010847">
    <property type="component" value="Chromosome"/>
</dbReference>
<dbReference type="Pfam" id="PF01078">
    <property type="entry name" value="Mg_chelatase"/>
    <property type="match status" value="1"/>
</dbReference>
<feature type="domain" description="Magnesium chelatase ChlI-like catalytic" evidence="1">
    <location>
        <begin position="10"/>
        <end position="75"/>
    </location>
</feature>
<dbReference type="eggNOG" id="COG0606">
    <property type="taxonomic scope" value="Bacteria"/>
</dbReference>
<dbReference type="GO" id="GO:0005524">
    <property type="term" value="F:ATP binding"/>
    <property type="evidence" value="ECO:0007669"/>
    <property type="project" value="InterPro"/>
</dbReference>
<dbReference type="Gene3D" id="3.40.50.300">
    <property type="entry name" value="P-loop containing nucleotide triphosphate hydrolases"/>
    <property type="match status" value="1"/>
</dbReference>
<evidence type="ECO:0000313" key="2">
    <source>
        <dbReference type="EMBL" id="AHF08615.1"/>
    </source>
</evidence>
<dbReference type="HOGENOM" id="CLU_2648599_0_0_9"/>
<accession>W0ECL1</accession>
<dbReference type="SUPFAM" id="SSF52540">
    <property type="entry name" value="P-loop containing nucleoside triphosphate hydrolases"/>
    <property type="match status" value="1"/>
</dbReference>
<organism evidence="2 3">
    <name type="scientific">Desulfitobacterium metallireducens DSM 15288</name>
    <dbReference type="NCBI Taxonomy" id="871968"/>
    <lineage>
        <taxon>Bacteria</taxon>
        <taxon>Bacillati</taxon>
        <taxon>Bacillota</taxon>
        <taxon>Clostridia</taxon>
        <taxon>Eubacteriales</taxon>
        <taxon>Desulfitobacteriaceae</taxon>
        <taxon>Desulfitobacterium</taxon>
    </lineage>
</organism>
<dbReference type="AlphaFoldDB" id="W0ECL1"/>
<dbReference type="InterPro" id="IPR000523">
    <property type="entry name" value="Mg_chelatse_chII-like_cat_dom"/>
</dbReference>
<dbReference type="InterPro" id="IPR027417">
    <property type="entry name" value="P-loop_NTPase"/>
</dbReference>
<gene>
    <name evidence="2" type="ORF">DESME_09690</name>
</gene>
<keyword evidence="3" id="KW-1185">Reference proteome</keyword>
<proteinExistence type="predicted"/>
<dbReference type="KEGG" id="dmt:DESME_09690"/>
<protein>
    <recommendedName>
        <fullName evidence="1">Magnesium chelatase ChlI-like catalytic domain-containing protein</fullName>
    </recommendedName>
</protein>
<dbReference type="STRING" id="871968.DESME_09690"/>
<dbReference type="EMBL" id="CP007032">
    <property type="protein sequence ID" value="AHF08615.1"/>
    <property type="molecule type" value="Genomic_DNA"/>
</dbReference>
<reference evidence="2 3" key="1">
    <citation type="submission" date="2013-12" db="EMBL/GenBank/DDBJ databases">
        <authorList>
            <consortium name="DOE Joint Genome Institute"/>
            <person name="Smidt H."/>
            <person name="Huntemann M."/>
            <person name="Han J."/>
            <person name="Chen A."/>
            <person name="Kyrpides N."/>
            <person name="Mavromatis K."/>
            <person name="Markowitz V."/>
            <person name="Palaniappan K."/>
            <person name="Ivanova N."/>
            <person name="Schaumberg A."/>
            <person name="Pati A."/>
            <person name="Liolios K."/>
            <person name="Nordberg H.P."/>
            <person name="Cantor M.N."/>
            <person name="Hua S.X."/>
            <person name="Woyke T."/>
        </authorList>
    </citation>
    <scope>NUCLEOTIDE SEQUENCE [LARGE SCALE GENOMIC DNA]</scope>
    <source>
        <strain evidence="3">DSM 15288</strain>
    </source>
</reference>
<sequence length="76" mass="8096">MTEVVENKGILIGPPRSGKTLLAKAYAGILPLLSRSESLEVTQLYSIAGLLGHSGSLITSRPFRQPHHSATMVAIL</sequence>
<evidence type="ECO:0000313" key="3">
    <source>
        <dbReference type="Proteomes" id="UP000010847"/>
    </source>
</evidence>